<dbReference type="OrthoDB" id="19981at2759"/>
<feature type="transmembrane region" description="Helical" evidence="6">
    <location>
        <begin position="194"/>
        <end position="218"/>
    </location>
</feature>
<reference evidence="7" key="1">
    <citation type="submission" date="2022-01" db="EMBL/GenBank/DDBJ databases">
        <authorList>
            <person name="King R."/>
        </authorList>
    </citation>
    <scope>NUCLEOTIDE SEQUENCE</scope>
</reference>
<keyword evidence="3" id="KW-0256">Endoplasmic reticulum</keyword>
<dbReference type="GO" id="GO:0005789">
    <property type="term" value="C:endoplasmic reticulum membrane"/>
    <property type="evidence" value="ECO:0007669"/>
    <property type="project" value="UniProtKB-SubCell"/>
</dbReference>
<dbReference type="PANTHER" id="PTHR31394">
    <property type="entry name" value="TRANSMEMBRANE PROTEIN 199"/>
    <property type="match status" value="1"/>
</dbReference>
<evidence type="ECO:0000256" key="3">
    <source>
        <dbReference type="ARBA" id="ARBA00022824"/>
    </source>
</evidence>
<keyword evidence="5 6" id="KW-0472">Membrane</keyword>
<sequence length="270" mass="31406">MASNKAQISDPHILIKPSERLRRYIKNLKHVENPPMGISNIVFKNKSKNTTEVQHEIKFLLTDKDRYFIKSLKIDYPNEITELPSYTVSTATATDTNSLLSLHDLHWLYQYIRRENEKHSDKIYLHEIISGSEIVLPKNKEVPRNAELDERCKKLKAQQDNRDYYKMTKNVDNTKRRLPEDTIAYQLKQMNRHLIAVFQFILSVAAGFAFGFIGIELVSGNLDFGFRLLLGIMCALIIALAELYFLAKRLNEDLQFESDLENKSKKNKID</sequence>
<dbReference type="PANTHER" id="PTHR31394:SF1">
    <property type="entry name" value="TRANSMEMBRANE PROTEIN 199"/>
    <property type="match status" value="1"/>
</dbReference>
<organism evidence="7 8">
    <name type="scientific">Phaedon cochleariae</name>
    <name type="common">Mustard beetle</name>
    <dbReference type="NCBI Taxonomy" id="80249"/>
    <lineage>
        <taxon>Eukaryota</taxon>
        <taxon>Metazoa</taxon>
        <taxon>Ecdysozoa</taxon>
        <taxon>Arthropoda</taxon>
        <taxon>Hexapoda</taxon>
        <taxon>Insecta</taxon>
        <taxon>Pterygota</taxon>
        <taxon>Neoptera</taxon>
        <taxon>Endopterygota</taxon>
        <taxon>Coleoptera</taxon>
        <taxon>Polyphaga</taxon>
        <taxon>Cucujiformia</taxon>
        <taxon>Chrysomeloidea</taxon>
        <taxon>Chrysomelidae</taxon>
        <taxon>Chrysomelinae</taxon>
        <taxon>Chrysomelini</taxon>
        <taxon>Phaedon</taxon>
    </lineage>
</organism>
<feature type="transmembrane region" description="Helical" evidence="6">
    <location>
        <begin position="224"/>
        <end position="246"/>
    </location>
</feature>
<evidence type="ECO:0000256" key="1">
    <source>
        <dbReference type="ARBA" id="ARBA00004477"/>
    </source>
</evidence>
<evidence type="ECO:0000256" key="2">
    <source>
        <dbReference type="ARBA" id="ARBA00022692"/>
    </source>
</evidence>
<keyword evidence="4 6" id="KW-1133">Transmembrane helix</keyword>
<gene>
    <name evidence="7" type="ORF">PHAECO_LOCUS4161</name>
</gene>
<evidence type="ECO:0000256" key="4">
    <source>
        <dbReference type="ARBA" id="ARBA00022989"/>
    </source>
</evidence>
<name>A0A9N9SBP2_PHACE</name>
<protein>
    <recommendedName>
        <fullName evidence="9">Transmembrane protein 199</fullName>
    </recommendedName>
</protein>
<accession>A0A9N9SBP2</accession>
<dbReference type="EMBL" id="OU896720">
    <property type="protein sequence ID" value="CAG9816670.1"/>
    <property type="molecule type" value="Genomic_DNA"/>
</dbReference>
<keyword evidence="8" id="KW-1185">Reference proteome</keyword>
<comment type="subcellular location">
    <subcellularLocation>
        <location evidence="1">Endoplasmic reticulum membrane</location>
        <topology evidence="1">Multi-pass membrane protein</topology>
    </subcellularLocation>
</comment>
<dbReference type="InterPro" id="IPR021013">
    <property type="entry name" value="ATPase_Vma12"/>
</dbReference>
<dbReference type="AlphaFoldDB" id="A0A9N9SBP2"/>
<evidence type="ECO:0000313" key="7">
    <source>
        <dbReference type="EMBL" id="CAG9816670.1"/>
    </source>
</evidence>
<dbReference type="Proteomes" id="UP001153737">
    <property type="component" value="Chromosome 14"/>
</dbReference>
<evidence type="ECO:0008006" key="9">
    <source>
        <dbReference type="Google" id="ProtNLM"/>
    </source>
</evidence>
<dbReference type="Pfam" id="PF11712">
    <property type="entry name" value="Vma12"/>
    <property type="match status" value="1"/>
</dbReference>
<evidence type="ECO:0000313" key="8">
    <source>
        <dbReference type="Proteomes" id="UP001153737"/>
    </source>
</evidence>
<proteinExistence type="predicted"/>
<dbReference type="GO" id="GO:0070072">
    <property type="term" value="P:vacuolar proton-transporting V-type ATPase complex assembly"/>
    <property type="evidence" value="ECO:0007669"/>
    <property type="project" value="InterPro"/>
</dbReference>
<evidence type="ECO:0000256" key="5">
    <source>
        <dbReference type="ARBA" id="ARBA00023136"/>
    </source>
</evidence>
<evidence type="ECO:0000256" key="6">
    <source>
        <dbReference type="SAM" id="Phobius"/>
    </source>
</evidence>
<keyword evidence="2 6" id="KW-0812">Transmembrane</keyword>
<reference evidence="7" key="2">
    <citation type="submission" date="2022-10" db="EMBL/GenBank/DDBJ databases">
        <authorList>
            <consortium name="ENA_rothamsted_submissions"/>
            <consortium name="culmorum"/>
            <person name="King R."/>
        </authorList>
    </citation>
    <scope>NUCLEOTIDE SEQUENCE</scope>
</reference>